<dbReference type="STRING" id="1938817.SAMN06296008_12126"/>
<reference evidence="2 3" key="1">
    <citation type="submission" date="2017-04" db="EMBL/GenBank/DDBJ databases">
        <authorList>
            <person name="Afonso C.L."/>
            <person name="Miller P.J."/>
            <person name="Scott M.A."/>
            <person name="Spackman E."/>
            <person name="Goraichik I."/>
            <person name="Dimitrov K.M."/>
            <person name="Suarez D.L."/>
            <person name="Swayne D.E."/>
        </authorList>
    </citation>
    <scope>NUCLEOTIDE SEQUENCE [LARGE SCALE GENOMIC DNA]</scope>
    <source>
        <strain evidence="2 3">VK13</strain>
    </source>
</reference>
<dbReference type="EMBL" id="FWXJ01000021">
    <property type="protein sequence ID" value="SMC82393.1"/>
    <property type="molecule type" value="Genomic_DNA"/>
</dbReference>
<dbReference type="InterPro" id="IPR025159">
    <property type="entry name" value="AbiEi_N"/>
</dbReference>
<proteinExistence type="predicted"/>
<sequence>MVHMQSSKENILVMAAQKGILRARDLANLNLPRGELAKLVDDGRLLQLSRGLYTLPDRVPTEQSTLAEVAIKFPHSIFCLLTALQMHGLTTQSPHQVWLAVDVKARAPHMQYPPLKVVRFSGEALASGVQTKVIDDVVNICVTDIEKTIVDCFKYRNKIGIDIAIEALQEAWRSKRMSMDKVWEYAKICRVNNVMRPYLESLNG</sequence>
<evidence type="ECO:0000259" key="1">
    <source>
        <dbReference type="Pfam" id="PF13338"/>
    </source>
</evidence>
<gene>
    <name evidence="2" type="ORF">SAMN06296008_12126</name>
</gene>
<dbReference type="Proteomes" id="UP000192708">
    <property type="component" value="Unassembled WGS sequence"/>
</dbReference>
<protein>
    <submittedName>
        <fullName evidence="2">Transcriptional regulator, AbiEi antitoxin, Type IV TA system</fullName>
    </submittedName>
</protein>
<organism evidence="2 3">
    <name type="scientific">Polynucleobacter kasalickyi</name>
    <dbReference type="NCBI Taxonomy" id="1938817"/>
    <lineage>
        <taxon>Bacteria</taxon>
        <taxon>Pseudomonadati</taxon>
        <taxon>Pseudomonadota</taxon>
        <taxon>Betaproteobacteria</taxon>
        <taxon>Burkholderiales</taxon>
        <taxon>Burkholderiaceae</taxon>
        <taxon>Polynucleobacter</taxon>
    </lineage>
</organism>
<name>A0A1W2CB16_9BURK</name>
<dbReference type="AlphaFoldDB" id="A0A1W2CB16"/>
<feature type="domain" description="AbiEi antitoxin N-terminal" evidence="1">
    <location>
        <begin position="16"/>
        <end position="56"/>
    </location>
</feature>
<keyword evidence="3" id="KW-1185">Reference proteome</keyword>
<accession>A0A1W2CB16</accession>
<evidence type="ECO:0000313" key="2">
    <source>
        <dbReference type="EMBL" id="SMC82393.1"/>
    </source>
</evidence>
<dbReference type="Pfam" id="PF13338">
    <property type="entry name" value="AbiEi_4"/>
    <property type="match status" value="1"/>
</dbReference>
<evidence type="ECO:0000313" key="3">
    <source>
        <dbReference type="Proteomes" id="UP000192708"/>
    </source>
</evidence>